<evidence type="ECO:0000256" key="6">
    <source>
        <dbReference type="ARBA" id="ARBA00022692"/>
    </source>
</evidence>
<reference evidence="15 16" key="1">
    <citation type="submission" date="2018-09" db="EMBL/GenBank/DDBJ databases">
        <title>Metagenome Assembled Genomes from an Advanced Water Purification Facility.</title>
        <authorList>
            <person name="Stamps B.W."/>
            <person name="Spear J.R."/>
        </authorList>
    </citation>
    <scope>NUCLEOTIDE SEQUENCE [LARGE SCALE GENOMIC DNA]</scope>
    <source>
        <strain evidence="15">Bin_42_2</strain>
    </source>
</reference>
<accession>A0A5C7WKQ6</accession>
<dbReference type="GO" id="GO:0005524">
    <property type="term" value="F:ATP binding"/>
    <property type="evidence" value="ECO:0007669"/>
    <property type="project" value="UniProtKB-KW"/>
</dbReference>
<evidence type="ECO:0000256" key="13">
    <source>
        <dbReference type="SAM" id="Phobius"/>
    </source>
</evidence>
<comment type="catalytic activity">
    <reaction evidence="1">
        <text>ATP + protein L-histidine = ADP + protein N-phospho-L-histidine.</text>
        <dbReference type="EC" id="2.7.13.3"/>
    </reaction>
</comment>
<dbReference type="AlphaFoldDB" id="A0A5C7WKQ6"/>
<evidence type="ECO:0000256" key="5">
    <source>
        <dbReference type="ARBA" id="ARBA00022679"/>
    </source>
</evidence>
<dbReference type="InterPro" id="IPR036097">
    <property type="entry name" value="HisK_dim/P_sf"/>
</dbReference>
<dbReference type="Pfam" id="PF02518">
    <property type="entry name" value="HATPase_c"/>
    <property type="match status" value="1"/>
</dbReference>
<sequence length="509" mass="56101">MPGDFDHPPASKRPSWQIKTALILFLVLGLASVTALGLQYFNAFGVTVITLLYMLCVLWAAYFLRFGQALLTAVMAVLLINYCFIEPRYTLWVASLQSWVVLTVFAILALTVSHAMQQLKQQMQQAQLAAQQSRFFQSLAELLATQASVEALLQSACQHVHAIFGWQVSVVQLSESGELIRLAGTPIEDIQANSVQWALDYQRAIGIGTQDWPELGVSLLPFGLAQREVLVVRAGHDSPDLHFLRLLTHQIAQATIKLHQQIALAEVKREASEANFKKMLLTALSHDMRTPLTAMLGAINVLSDRQITLDTVQSDQLLQSLQAEASYLTQATENILTLVKLDVGASSLHLDWESPQEVIQHVAHRYMQRTPPIPLRVNLPAATEPQEVLVKMDAVLMAHALANLVDNALQWRNEGTPVDIVMTIESQWLVLSVLNQGPGFPPAFAISAFAARKQPAAGTRGFGLGLSIVHTLIQLHGGEVEIKTSHDGRTCVAMRLPFVWAANLMEMPS</sequence>
<dbReference type="PANTHER" id="PTHR45569">
    <property type="entry name" value="SENSOR PROTEIN KDPD"/>
    <property type="match status" value="1"/>
</dbReference>
<dbReference type="InterPro" id="IPR004358">
    <property type="entry name" value="Sig_transdc_His_kin-like_C"/>
</dbReference>
<keyword evidence="11" id="KW-0902">Two-component regulatory system</keyword>
<evidence type="ECO:0000259" key="14">
    <source>
        <dbReference type="PROSITE" id="PS50109"/>
    </source>
</evidence>
<evidence type="ECO:0000256" key="9">
    <source>
        <dbReference type="ARBA" id="ARBA00022840"/>
    </source>
</evidence>
<dbReference type="InterPro" id="IPR052023">
    <property type="entry name" value="Histidine_kinase_KdpD"/>
</dbReference>
<evidence type="ECO:0000256" key="7">
    <source>
        <dbReference type="ARBA" id="ARBA00022741"/>
    </source>
</evidence>
<dbReference type="Gene3D" id="1.20.120.620">
    <property type="entry name" value="Backbone structure of the membrane domain of e. Coli histidine kinase receptor kdpd"/>
    <property type="match status" value="1"/>
</dbReference>
<evidence type="ECO:0000256" key="4">
    <source>
        <dbReference type="ARBA" id="ARBA00022553"/>
    </source>
</evidence>
<dbReference type="PRINTS" id="PR00344">
    <property type="entry name" value="BCTRLSENSOR"/>
</dbReference>
<evidence type="ECO:0000256" key="11">
    <source>
        <dbReference type="ARBA" id="ARBA00023012"/>
    </source>
</evidence>
<dbReference type="Pfam" id="PF13493">
    <property type="entry name" value="DUF4118"/>
    <property type="match status" value="1"/>
</dbReference>
<evidence type="ECO:0000256" key="1">
    <source>
        <dbReference type="ARBA" id="ARBA00000085"/>
    </source>
</evidence>
<proteinExistence type="predicted"/>
<keyword evidence="9" id="KW-0067">ATP-binding</keyword>
<dbReference type="EC" id="2.7.13.3" evidence="3"/>
<feature type="transmembrane region" description="Helical" evidence="13">
    <location>
        <begin position="69"/>
        <end position="85"/>
    </location>
</feature>
<keyword evidence="6 13" id="KW-0812">Transmembrane</keyword>
<evidence type="ECO:0000256" key="12">
    <source>
        <dbReference type="ARBA" id="ARBA00023136"/>
    </source>
</evidence>
<feature type="transmembrane region" description="Helical" evidence="13">
    <location>
        <begin position="21"/>
        <end position="38"/>
    </location>
</feature>
<feature type="domain" description="Histidine kinase" evidence="14">
    <location>
        <begin position="283"/>
        <end position="500"/>
    </location>
</feature>
<dbReference type="PROSITE" id="PS50109">
    <property type="entry name" value="HIS_KIN"/>
    <property type="match status" value="1"/>
</dbReference>
<dbReference type="SMART" id="SM00387">
    <property type="entry name" value="HATPase_c"/>
    <property type="match status" value="1"/>
</dbReference>
<dbReference type="CDD" id="cd00082">
    <property type="entry name" value="HisKA"/>
    <property type="match status" value="1"/>
</dbReference>
<dbReference type="InterPro" id="IPR005467">
    <property type="entry name" value="His_kinase_dom"/>
</dbReference>
<gene>
    <name evidence="15" type="ORF">E6Q51_00665</name>
</gene>
<dbReference type="GO" id="GO:0000155">
    <property type="term" value="F:phosphorelay sensor kinase activity"/>
    <property type="evidence" value="ECO:0007669"/>
    <property type="project" value="InterPro"/>
</dbReference>
<dbReference type="InterPro" id="IPR036890">
    <property type="entry name" value="HATPase_C_sf"/>
</dbReference>
<keyword evidence="5" id="KW-0808">Transferase</keyword>
<dbReference type="InterPro" id="IPR029016">
    <property type="entry name" value="GAF-like_dom_sf"/>
</dbReference>
<dbReference type="PANTHER" id="PTHR45569:SF1">
    <property type="entry name" value="SENSOR PROTEIN KDPD"/>
    <property type="match status" value="1"/>
</dbReference>
<dbReference type="InterPro" id="IPR038318">
    <property type="entry name" value="KdpD_sf"/>
</dbReference>
<keyword evidence="10 13" id="KW-1133">Transmembrane helix</keyword>
<keyword evidence="4" id="KW-0597">Phosphoprotein</keyword>
<evidence type="ECO:0000313" key="15">
    <source>
        <dbReference type="EMBL" id="TXI38681.1"/>
    </source>
</evidence>
<dbReference type="SMART" id="SM00388">
    <property type="entry name" value="HisKA"/>
    <property type="match status" value="1"/>
</dbReference>
<evidence type="ECO:0000256" key="3">
    <source>
        <dbReference type="ARBA" id="ARBA00012438"/>
    </source>
</evidence>
<organism evidence="15 16">
    <name type="scientific">Methylophilus methylotrophus</name>
    <name type="common">Bacterium W3A1</name>
    <dbReference type="NCBI Taxonomy" id="17"/>
    <lineage>
        <taxon>Bacteria</taxon>
        <taxon>Pseudomonadati</taxon>
        <taxon>Pseudomonadota</taxon>
        <taxon>Betaproteobacteria</taxon>
        <taxon>Nitrosomonadales</taxon>
        <taxon>Methylophilaceae</taxon>
        <taxon>Methylophilus</taxon>
    </lineage>
</organism>
<keyword evidence="8" id="KW-0418">Kinase</keyword>
<dbReference type="GO" id="GO:0005886">
    <property type="term" value="C:plasma membrane"/>
    <property type="evidence" value="ECO:0007669"/>
    <property type="project" value="TreeGrafter"/>
</dbReference>
<evidence type="ECO:0000313" key="16">
    <source>
        <dbReference type="Proteomes" id="UP000321374"/>
    </source>
</evidence>
<dbReference type="InterPro" id="IPR025201">
    <property type="entry name" value="KdpD_TM"/>
</dbReference>
<comment type="caution">
    <text evidence="15">The sequence shown here is derived from an EMBL/GenBank/DDBJ whole genome shotgun (WGS) entry which is preliminary data.</text>
</comment>
<name>A0A5C7WKQ6_METME</name>
<dbReference type="InterPro" id="IPR003594">
    <property type="entry name" value="HATPase_dom"/>
</dbReference>
<dbReference type="Proteomes" id="UP000321374">
    <property type="component" value="Unassembled WGS sequence"/>
</dbReference>
<evidence type="ECO:0000256" key="2">
    <source>
        <dbReference type="ARBA" id="ARBA00004141"/>
    </source>
</evidence>
<comment type="subcellular location">
    <subcellularLocation>
        <location evidence="2">Membrane</location>
        <topology evidence="2">Multi-pass membrane protein</topology>
    </subcellularLocation>
</comment>
<dbReference type="Pfam" id="PF00512">
    <property type="entry name" value="HisKA"/>
    <property type="match status" value="1"/>
</dbReference>
<dbReference type="SUPFAM" id="SSF47384">
    <property type="entry name" value="Homodimeric domain of signal transducing histidine kinase"/>
    <property type="match status" value="1"/>
</dbReference>
<keyword evidence="7" id="KW-0547">Nucleotide-binding</keyword>
<feature type="transmembrane region" description="Helical" evidence="13">
    <location>
        <begin position="91"/>
        <end position="113"/>
    </location>
</feature>
<dbReference type="InterPro" id="IPR003661">
    <property type="entry name" value="HisK_dim/P_dom"/>
</dbReference>
<dbReference type="EMBL" id="SSGG01000012">
    <property type="protein sequence ID" value="TXI38681.1"/>
    <property type="molecule type" value="Genomic_DNA"/>
</dbReference>
<keyword evidence="12 13" id="KW-0472">Membrane</keyword>
<dbReference type="Gene3D" id="3.30.565.10">
    <property type="entry name" value="Histidine kinase-like ATPase, C-terminal domain"/>
    <property type="match status" value="1"/>
</dbReference>
<dbReference type="CDD" id="cd00075">
    <property type="entry name" value="HATPase"/>
    <property type="match status" value="1"/>
</dbReference>
<dbReference type="Gene3D" id="1.10.287.130">
    <property type="match status" value="1"/>
</dbReference>
<evidence type="ECO:0000256" key="8">
    <source>
        <dbReference type="ARBA" id="ARBA00022777"/>
    </source>
</evidence>
<dbReference type="Gene3D" id="3.30.450.40">
    <property type="match status" value="1"/>
</dbReference>
<evidence type="ECO:0000256" key="10">
    <source>
        <dbReference type="ARBA" id="ARBA00022989"/>
    </source>
</evidence>
<dbReference type="SUPFAM" id="SSF55874">
    <property type="entry name" value="ATPase domain of HSP90 chaperone/DNA topoisomerase II/histidine kinase"/>
    <property type="match status" value="1"/>
</dbReference>
<feature type="transmembrane region" description="Helical" evidence="13">
    <location>
        <begin position="44"/>
        <end position="62"/>
    </location>
</feature>
<protein>
    <recommendedName>
        <fullName evidence="3">histidine kinase</fullName>
        <ecNumber evidence="3">2.7.13.3</ecNumber>
    </recommendedName>
</protein>